<dbReference type="Gene3D" id="1.10.10.60">
    <property type="entry name" value="Homeodomain-like"/>
    <property type="match status" value="2"/>
</dbReference>
<keyword evidence="7" id="KW-1185">Reference proteome</keyword>
<gene>
    <name evidence="6" type="ORF">ACFSQJ_17310</name>
</gene>
<keyword evidence="3" id="KW-0804">Transcription</keyword>
<keyword evidence="1" id="KW-0805">Transcription regulation</keyword>
<feature type="transmembrane region" description="Helical" evidence="4">
    <location>
        <begin position="167"/>
        <end position="187"/>
    </location>
</feature>
<dbReference type="SUPFAM" id="SSF46689">
    <property type="entry name" value="Homeodomain-like"/>
    <property type="match status" value="1"/>
</dbReference>
<organism evidence="6 7">
    <name type="scientific">Croceitalea marina</name>
    <dbReference type="NCBI Taxonomy" id="1775166"/>
    <lineage>
        <taxon>Bacteria</taxon>
        <taxon>Pseudomonadati</taxon>
        <taxon>Bacteroidota</taxon>
        <taxon>Flavobacteriia</taxon>
        <taxon>Flavobacteriales</taxon>
        <taxon>Flavobacteriaceae</taxon>
        <taxon>Croceitalea</taxon>
    </lineage>
</organism>
<evidence type="ECO:0000259" key="5">
    <source>
        <dbReference type="PROSITE" id="PS01124"/>
    </source>
</evidence>
<proteinExistence type="predicted"/>
<dbReference type="InterPro" id="IPR009057">
    <property type="entry name" value="Homeodomain-like_sf"/>
</dbReference>
<dbReference type="PANTHER" id="PTHR43280">
    <property type="entry name" value="ARAC-FAMILY TRANSCRIPTIONAL REGULATOR"/>
    <property type="match status" value="1"/>
</dbReference>
<dbReference type="EMBL" id="JBHULB010000081">
    <property type="protein sequence ID" value="MFD2588689.1"/>
    <property type="molecule type" value="Genomic_DNA"/>
</dbReference>
<feature type="transmembrane region" description="Helical" evidence="4">
    <location>
        <begin position="61"/>
        <end position="80"/>
    </location>
</feature>
<dbReference type="PROSITE" id="PS01124">
    <property type="entry name" value="HTH_ARAC_FAMILY_2"/>
    <property type="match status" value="1"/>
</dbReference>
<keyword evidence="4" id="KW-0812">Transmembrane</keyword>
<accession>A0ABW5N0I4</accession>
<dbReference type="Pfam" id="PF12833">
    <property type="entry name" value="HTH_18"/>
    <property type="match status" value="1"/>
</dbReference>
<feature type="transmembrane region" description="Helical" evidence="4">
    <location>
        <begin position="92"/>
        <end position="110"/>
    </location>
</feature>
<dbReference type="SMART" id="SM00342">
    <property type="entry name" value="HTH_ARAC"/>
    <property type="match status" value="1"/>
</dbReference>
<feature type="transmembrane region" description="Helical" evidence="4">
    <location>
        <begin position="34"/>
        <end position="54"/>
    </location>
</feature>
<dbReference type="PROSITE" id="PS00041">
    <property type="entry name" value="HTH_ARAC_FAMILY_1"/>
    <property type="match status" value="1"/>
</dbReference>
<dbReference type="Proteomes" id="UP001597526">
    <property type="component" value="Unassembled WGS sequence"/>
</dbReference>
<evidence type="ECO:0000313" key="6">
    <source>
        <dbReference type="EMBL" id="MFD2588689.1"/>
    </source>
</evidence>
<comment type="caution">
    <text evidence="6">The sequence shown here is derived from an EMBL/GenBank/DDBJ whole genome shotgun (WGS) entry which is preliminary data.</text>
</comment>
<evidence type="ECO:0000313" key="7">
    <source>
        <dbReference type="Proteomes" id="UP001597526"/>
    </source>
</evidence>
<reference evidence="7" key="1">
    <citation type="journal article" date="2019" name="Int. J. Syst. Evol. Microbiol.">
        <title>The Global Catalogue of Microorganisms (GCM) 10K type strain sequencing project: providing services to taxonomists for standard genome sequencing and annotation.</title>
        <authorList>
            <consortium name="The Broad Institute Genomics Platform"/>
            <consortium name="The Broad Institute Genome Sequencing Center for Infectious Disease"/>
            <person name="Wu L."/>
            <person name="Ma J."/>
        </authorList>
    </citation>
    <scope>NUCLEOTIDE SEQUENCE [LARGE SCALE GENOMIC DNA]</scope>
    <source>
        <strain evidence="7">KCTC 52368</strain>
    </source>
</reference>
<keyword evidence="4" id="KW-1133">Transmembrane helix</keyword>
<dbReference type="InterPro" id="IPR018060">
    <property type="entry name" value="HTH_AraC"/>
</dbReference>
<feature type="domain" description="HTH araC/xylS-type" evidence="5">
    <location>
        <begin position="220"/>
        <end position="322"/>
    </location>
</feature>
<evidence type="ECO:0000256" key="3">
    <source>
        <dbReference type="ARBA" id="ARBA00023163"/>
    </source>
</evidence>
<dbReference type="PANTHER" id="PTHR43280:SF29">
    <property type="entry name" value="ARAC-FAMILY TRANSCRIPTIONAL REGULATOR"/>
    <property type="match status" value="1"/>
</dbReference>
<feature type="transmembrane region" description="Helical" evidence="4">
    <location>
        <begin position="5"/>
        <end position="22"/>
    </location>
</feature>
<evidence type="ECO:0000256" key="4">
    <source>
        <dbReference type="SAM" id="Phobius"/>
    </source>
</evidence>
<evidence type="ECO:0000256" key="2">
    <source>
        <dbReference type="ARBA" id="ARBA00023125"/>
    </source>
</evidence>
<feature type="transmembrane region" description="Helical" evidence="4">
    <location>
        <begin position="131"/>
        <end position="155"/>
    </location>
</feature>
<sequence length="326" mass="38407">MDRILILWLSVFGIHLTILLFAEFEFHNSFTEVIAKTIVLLHGPILWVYALKIFDSRAKTFFIYHLLPFLIILISGFVFYENQRIVWENILLIIKLISILSYPIYSIFWLSRRNNLLRNESSNNIVLEMNWIKTLAFLLLFSFIASLLFVAANQIFEWNLNNNFDMIIYVIMITIMGYYGLKLGIVFNQEITQESKPHKASSYKHSPLNNEKLSKIKHDIELFFIKTEEYTNPNFSMSHLSKKLNVPKHHLSQVINVQMQTTFYDIINTKRVEYVKREIIAKKDLKITFEALGYDAGFNTKAAFYFHFKKNTGKTPGQFKRQMSID</sequence>
<keyword evidence="4" id="KW-0472">Membrane</keyword>
<name>A0ABW5N0I4_9FLAO</name>
<dbReference type="InterPro" id="IPR018062">
    <property type="entry name" value="HTH_AraC-typ_CS"/>
</dbReference>
<evidence type="ECO:0000256" key="1">
    <source>
        <dbReference type="ARBA" id="ARBA00023015"/>
    </source>
</evidence>
<dbReference type="RefSeq" id="WP_377768180.1">
    <property type="nucleotide sequence ID" value="NZ_JBHULB010000081.1"/>
</dbReference>
<keyword evidence="2" id="KW-0238">DNA-binding</keyword>
<protein>
    <submittedName>
        <fullName evidence="6">Helix-turn-helix domain-containing protein</fullName>
    </submittedName>
</protein>